<dbReference type="Pfam" id="PF00924">
    <property type="entry name" value="MS_channel_2nd"/>
    <property type="match status" value="1"/>
</dbReference>
<dbReference type="Gene3D" id="1.10.287.1260">
    <property type="match status" value="1"/>
</dbReference>
<keyword evidence="4 6" id="KW-1133">Transmembrane helix</keyword>
<evidence type="ECO:0000256" key="6">
    <source>
        <dbReference type="RuleBase" id="RU369025"/>
    </source>
</evidence>
<keyword evidence="5 6" id="KW-0472">Membrane</keyword>
<keyword evidence="6" id="KW-0813">Transport</keyword>
<keyword evidence="3 6" id="KW-0812">Transmembrane</keyword>
<dbReference type="InterPro" id="IPR023408">
    <property type="entry name" value="MscS_beta-dom_sf"/>
</dbReference>
<evidence type="ECO:0000256" key="4">
    <source>
        <dbReference type="ARBA" id="ARBA00022989"/>
    </source>
</evidence>
<dbReference type="InterPro" id="IPR011014">
    <property type="entry name" value="MscS_channel_TM-2"/>
</dbReference>
<dbReference type="RefSeq" id="WP_183531096.1">
    <property type="nucleotide sequence ID" value="NZ_JACIJM010000018.1"/>
</dbReference>
<reference evidence="8 9" key="1">
    <citation type="submission" date="2020-08" db="EMBL/GenBank/DDBJ databases">
        <title>Genomic Encyclopedia of Type Strains, Phase IV (KMG-IV): sequencing the most valuable type-strain genomes for metagenomic binning, comparative biology and taxonomic classification.</title>
        <authorList>
            <person name="Goeker M."/>
        </authorList>
    </citation>
    <scope>NUCLEOTIDE SEQUENCE [LARGE SCALE GENOMIC DNA]</scope>
    <source>
        <strain evidence="8 9">DSM 101064</strain>
    </source>
</reference>
<comment type="caution">
    <text evidence="8">The sequence shown here is derived from an EMBL/GenBank/DDBJ whole genome shotgun (WGS) entry which is preliminary data.</text>
</comment>
<dbReference type="SUPFAM" id="SSF82861">
    <property type="entry name" value="Mechanosensitive channel protein MscS (YggB), transmembrane region"/>
    <property type="match status" value="1"/>
</dbReference>
<protein>
    <recommendedName>
        <fullName evidence="6">Small-conductance mechanosensitive channel</fullName>
    </recommendedName>
</protein>
<evidence type="ECO:0000256" key="3">
    <source>
        <dbReference type="ARBA" id="ARBA00022692"/>
    </source>
</evidence>
<comment type="subcellular location">
    <subcellularLocation>
        <location evidence="6">Cell inner membrane</location>
        <topology evidence="6">Multi-pass membrane protein</topology>
    </subcellularLocation>
    <subcellularLocation>
        <location evidence="1">Membrane</location>
        <topology evidence="1">Multi-pass membrane protein</topology>
    </subcellularLocation>
</comment>
<keyword evidence="6" id="KW-1003">Cell membrane</keyword>
<proteinExistence type="inferred from homology"/>
<evidence type="ECO:0000313" key="8">
    <source>
        <dbReference type="EMBL" id="MBB5723992.1"/>
    </source>
</evidence>
<dbReference type="AlphaFoldDB" id="A0A7W9BP73"/>
<evidence type="ECO:0000256" key="1">
    <source>
        <dbReference type="ARBA" id="ARBA00004141"/>
    </source>
</evidence>
<dbReference type="InterPro" id="IPR006685">
    <property type="entry name" value="MscS_channel_2nd"/>
</dbReference>
<dbReference type="InterPro" id="IPR045275">
    <property type="entry name" value="MscS_archaea/bacteria_type"/>
</dbReference>
<evidence type="ECO:0000256" key="5">
    <source>
        <dbReference type="ARBA" id="ARBA00023136"/>
    </source>
</evidence>
<dbReference type="Gene3D" id="2.30.30.60">
    <property type="match status" value="1"/>
</dbReference>
<evidence type="ECO:0000313" key="9">
    <source>
        <dbReference type="Proteomes" id="UP000535415"/>
    </source>
</evidence>
<comment type="subunit">
    <text evidence="6">Homoheptamer.</text>
</comment>
<dbReference type="GO" id="GO:0005886">
    <property type="term" value="C:plasma membrane"/>
    <property type="evidence" value="ECO:0007669"/>
    <property type="project" value="UniProtKB-SubCell"/>
</dbReference>
<keyword evidence="6" id="KW-0407">Ion channel</keyword>
<feature type="domain" description="Mechanosensitive ion channel MscS" evidence="7">
    <location>
        <begin position="105"/>
        <end position="168"/>
    </location>
</feature>
<keyword evidence="6" id="KW-0997">Cell inner membrane</keyword>
<comment type="similarity">
    <text evidence="2 6">Belongs to the MscS (TC 1.A.23) family.</text>
</comment>
<feature type="transmembrane region" description="Helical" evidence="6">
    <location>
        <begin position="55"/>
        <end position="76"/>
    </location>
</feature>
<dbReference type="EMBL" id="JACIJM010000018">
    <property type="protein sequence ID" value="MBB5723992.1"/>
    <property type="molecule type" value="Genomic_DNA"/>
</dbReference>
<evidence type="ECO:0000256" key="2">
    <source>
        <dbReference type="ARBA" id="ARBA00008017"/>
    </source>
</evidence>
<dbReference type="GO" id="GO:0008381">
    <property type="term" value="F:mechanosensitive monoatomic ion channel activity"/>
    <property type="evidence" value="ECO:0007669"/>
    <property type="project" value="InterPro"/>
</dbReference>
<name>A0A7W9BP73_9RHOB</name>
<dbReference type="PANTHER" id="PTHR30221:SF1">
    <property type="entry name" value="SMALL-CONDUCTANCE MECHANOSENSITIVE CHANNEL"/>
    <property type="match status" value="1"/>
</dbReference>
<feature type="transmembrane region" description="Helical" evidence="6">
    <location>
        <begin position="88"/>
        <end position="117"/>
    </location>
</feature>
<keyword evidence="9" id="KW-1185">Reference proteome</keyword>
<dbReference type="PANTHER" id="PTHR30221">
    <property type="entry name" value="SMALL-CONDUCTANCE MECHANOSENSITIVE CHANNEL"/>
    <property type="match status" value="1"/>
</dbReference>
<accession>A0A7W9BP73</accession>
<comment type="caution">
    <text evidence="6">Lacks conserved residue(s) required for the propagation of feature annotation.</text>
</comment>
<feature type="transmembrane region" description="Helical" evidence="6">
    <location>
        <begin position="15"/>
        <end position="34"/>
    </location>
</feature>
<gene>
    <name evidence="8" type="ORF">FHS72_003640</name>
</gene>
<dbReference type="Proteomes" id="UP000535415">
    <property type="component" value="Unassembled WGS sequence"/>
</dbReference>
<organism evidence="8 9">
    <name type="scientific">Yoonia ponticola</name>
    <dbReference type="NCBI Taxonomy" id="1524255"/>
    <lineage>
        <taxon>Bacteria</taxon>
        <taxon>Pseudomonadati</taxon>
        <taxon>Pseudomonadota</taxon>
        <taxon>Alphaproteobacteria</taxon>
        <taxon>Rhodobacterales</taxon>
        <taxon>Paracoccaceae</taxon>
        <taxon>Yoonia</taxon>
    </lineage>
</organism>
<comment type="function">
    <text evidence="6">Mechanosensitive channel that participates in the regulation of osmotic pressure changes within the cell, opening in response to stretch forces in the membrane lipid bilayer, without the need for other proteins. Contributes to normal resistance to hypoosmotic shock. Forms an ion channel of 1.0 nanosiemens conductance with a slight preference for anions.</text>
</comment>
<dbReference type="InterPro" id="IPR010920">
    <property type="entry name" value="LSM_dom_sf"/>
</dbReference>
<dbReference type="SUPFAM" id="SSF50182">
    <property type="entry name" value="Sm-like ribonucleoproteins"/>
    <property type="match status" value="1"/>
</dbReference>
<keyword evidence="6" id="KW-0406">Ion transport</keyword>
<evidence type="ECO:0000259" key="7">
    <source>
        <dbReference type="Pfam" id="PF00924"/>
    </source>
</evidence>
<sequence>MEDQVDKFSNLFNTLSAWVISEVIVVIILAWVLFKAVEKVLPVVAERLPAGLRQGTLNAIPITRVLLIICVITWLVPLIFNVTLQNFVLIAGALSVAIGFAFKDLASAVIAGLVALFEKPYRLGDWVRVGENYGEVITIGMRAFQLRTPDDNIVTIPHDRIWTHNIINGNDGDSTLMCVADFFVARGQSTDGIAERLRDVARTSPFLNLDRAIIVVAKNTPVGITYHVKAYPFEPRDQFAFITDLTERGNAMLLARGVETTEFPSELAV</sequence>